<dbReference type="PANTHER" id="PTHR37028:SF4">
    <property type="entry name" value="ALMS MOTIF DOMAIN-CONTAINING PROTEIN"/>
    <property type="match status" value="1"/>
</dbReference>
<feature type="region of interest" description="Disordered" evidence="1">
    <location>
        <begin position="608"/>
        <end position="686"/>
    </location>
</feature>
<gene>
    <name evidence="2" type="primary">LgM4147LRVhigh.32.01880.00530</name>
    <name evidence="2" type="ORF">BN36_3258420</name>
</gene>
<protein>
    <submittedName>
        <fullName evidence="2">Uncharacterized protein</fullName>
    </submittedName>
</protein>
<name>A0A1E1J458_LEIGU</name>
<organism evidence="2">
    <name type="scientific">Leishmania guyanensis</name>
    <dbReference type="NCBI Taxonomy" id="5670"/>
    <lineage>
        <taxon>Eukaryota</taxon>
        <taxon>Discoba</taxon>
        <taxon>Euglenozoa</taxon>
        <taxon>Kinetoplastea</taxon>
        <taxon>Metakinetoplastina</taxon>
        <taxon>Trypanosomatida</taxon>
        <taxon>Trypanosomatidae</taxon>
        <taxon>Leishmaniinae</taxon>
        <taxon>Leishmania</taxon>
        <taxon>Leishmania guyanensis species complex</taxon>
    </lineage>
</organism>
<feature type="region of interest" description="Disordered" evidence="1">
    <location>
        <begin position="1078"/>
        <end position="1099"/>
    </location>
</feature>
<feature type="compositionally biased region" description="Low complexity" evidence="1">
    <location>
        <begin position="1038"/>
        <end position="1053"/>
    </location>
</feature>
<sequence>MEAVGPPPCDGAAATVSLDRCCVSVPAHAMHAVSLGESDDHSCGDGEQFYTATVNVNPTSSSPHTLPRIENHESHDANTLIVTPAAATETSGMLTLEEILDGPASCPSSTSAAPTDSAMNRLLTTTQRDSRDKQKAPPAAGPAYAEKDATAASLTEHSKGANTPTELSAVANLAPLSSSSRAVQSGSSVVAAPAHSPAPSAGLASSVAPLSVLTTLPADLLVATAAESVTLKLYQETSSPHANHDATAALQAAEAGNVAGHSPIAKTLAAKGEGSSRPLVRATSCSAARAVRREVVGREHNSSEATVSKRERKTGGVTTAYIAALLRGILGTSLPADRAVIHSRKTCAVSTAPPPIASLDLPVGLLVLYCAAEETCAALEGEKASSTTSTAATSAYSLLYILEQISEARCRDHRQAALKQASELEQAKCEELYKAAEKKRALHAVHQAARAQAVEQEELGACTFHPAVSEAAQRMKVTGAKNFMQRCMDWKALMDRRLRQKYDQRAEAEAEQWTAAAAQIGILAPDGVVTEGSRRLLAEPSVQERLKSRPCLWEAKRPSENLWEAGVSVFVPAHAPTDTAASFPHLLGAPITSSIVEDQEAVLRDLRQPGTGEGVSCDPSLLQQLQGTPPPRASKSSGGTVKGFLRRVEQDARRREQTVAKLRARYHNPDTEHFEGGTGQPLFQPNAMPTAWKDGHRVSYDDLSKEEQESFRAELRRAGLDFVLSHYLRERQREKQQGVTDSPQEPSAMEQGDGADTTEGGTVPRHSTSSQSHGHIMAMTHHARFMASLEAALERKKKNWERLRAQATAEETFHPQITKQSVRMALHKTGGTPIYGRPVEPRREASASGARLEKSPQQTSSSFPKDRPLPEVAKIFLARNGKWMESRQRRLQHLAEMEEERRYAGCTFTPNCHFTDTREMTGPPIGMEAGLTGASSHTDSSLAPCMAGGEVKDHRGASQSHVRPQSLMASAADVRVMNELELLRSGAAYRDEDFVQAVCERSGLADARRAMANLSLHSAPRLSRSRKDARRASKPTHQSSVSLPQSPLSPILQRSERRSASPYLLPRRDTRASFSLFQGSVPRPAPAHLQTESTQTPMRRSVAGGATAVLSGARDSVSSFAPVEDPWAALDAQIDAILKLRRR</sequence>
<feature type="compositionally biased region" description="Basic residues" evidence="1">
    <location>
        <begin position="1023"/>
        <end position="1034"/>
    </location>
</feature>
<evidence type="ECO:0000256" key="1">
    <source>
        <dbReference type="SAM" id="MobiDB-lite"/>
    </source>
</evidence>
<feature type="compositionally biased region" description="Polar residues" evidence="1">
    <location>
        <begin position="152"/>
        <end position="162"/>
    </location>
</feature>
<feature type="region of interest" description="Disordered" evidence="1">
    <location>
        <begin position="829"/>
        <end position="868"/>
    </location>
</feature>
<proteinExistence type="predicted"/>
<feature type="region of interest" description="Disordered" evidence="1">
    <location>
        <begin position="732"/>
        <end position="774"/>
    </location>
</feature>
<dbReference type="EMBL" id="CALQ01001545">
    <property type="protein sequence ID" value="CCM18355.1"/>
    <property type="molecule type" value="Genomic_DNA"/>
</dbReference>
<feature type="region of interest" description="Disordered" evidence="1">
    <location>
        <begin position="1016"/>
        <end position="1064"/>
    </location>
</feature>
<accession>A0A1E1J458</accession>
<reference evidence="2" key="1">
    <citation type="submission" date="2012-08" db="EMBL/GenBank/DDBJ databases">
        <title>Comparative genomics of metastatic and non-metastatic Leishmania guyanensis provides insights into polygenic factors involved in Leishmania RNA virus infection.</title>
        <authorList>
            <person name="Smith D."/>
            <person name="Hertz-Fowler C."/>
            <person name="Martin R."/>
            <person name="Dickens N."/>
            <person name="Fasel N."/>
            <person name="Falquet L."/>
            <person name="Beverley S."/>
            <person name="Zangger H."/>
            <person name="Calderon-Copete S."/>
            <person name="Mottram J."/>
            <person name="Xenarios I."/>
        </authorList>
    </citation>
    <scope>NUCLEOTIDE SEQUENCE</scope>
    <source>
        <strain evidence="2">MHOM/BR/75/M4147/SSU:IR2SAT-LUC</strain>
    </source>
</reference>
<evidence type="ECO:0000313" key="2">
    <source>
        <dbReference type="EMBL" id="CCM18355.1"/>
    </source>
</evidence>
<feature type="compositionally biased region" description="Basic and acidic residues" evidence="1">
    <location>
        <begin position="646"/>
        <end position="658"/>
    </location>
</feature>
<feature type="region of interest" description="Disordered" evidence="1">
    <location>
        <begin position="125"/>
        <end position="162"/>
    </location>
</feature>
<dbReference type="PANTHER" id="PTHR37028">
    <property type="entry name" value="UNNAMED PRODUCT-RELATED"/>
    <property type="match status" value="1"/>
</dbReference>
<dbReference type="AlphaFoldDB" id="A0A1E1J458"/>